<sequence length="2678" mass="297707">MATINILDPEVHEDTVSLPNSGSSHPMQSHLTGTLAAVIVDLILDICYKNSSAFKVLLSMNEFPSILSGVLESATPPISQESASESSMIISPFKTGLMVPILSLLDGLLYFAFTMSLGDDISYSDKNTPSPSFHLSPVEEMMDNNDSKKTCQNYHEYLRLRGVNVNGQGFNVFRSSLDVLGISSDVDIVNLRFHLWLQRAMEIKTNIPDIIAAMNSVQLKSSWLNLEGQSLLSWAINCHYPSAMMALVNRGSDVNAGLMNTPLHVAASKADRTTLLYLLSLGNRCAAQAVNPLLLDSHGRLPRECCKQKDLAVLLKSSEEKFKSQFKVLREGTIGRLMALTLPLLLRVRQMLIIHRVYCRLQAIRLITRICRSATGYAVVNLALMEEIGDSGNESSQSALQTQLLNVITSGLNQLHLPNSLFSEAYPSKLPRDFPYLAQGSPSEVCQILSLILALIGQDGMVEGFRRHGVADFLEWRLKAETILQASSESETEKEGKWIEYLPGELTEPEAYFANWLRKYYGTDNIALFSHIKSSIRTKPQCIYELSWGQPYQFGDWTILRTGNSSLVVLQAYAALWIEVTPRLNMDHVTTPTLVVTLFTRADTIVTDSRTVEQKKTEFPKREGPGKLVAKTMILCSSSEGGQISDPEGMKSVRISCIAELNSLWPKIETHLKKIRSSTLGIIPLPLNGSHVKPTNCEALQCVCGAAQRQQPKRPVLTAASSVKETTAGSATVASPGNEDTTGVTQPGTTTSYISCEDTPSRQLPSVVNASFSKSSSASINDPFVADLTTPVLGTAKAEDIESTWTRSGTTESDLIPEGCTGINNFESTCCRLTAGLLSLSLNKAELVFSLNKASGAEKYLRAFEAQDDESPISCGHIECMGVFDPDFYQPPTGDWIERPKQSHVQLNATFNAGESKIIIAPHRVGGIRVYGSDGILIYQTNTLERSSKLRRLHPILDPLSFYQRKYIRACHHTYYLRRLRECLIQRGFEVLNVLKPYAITEPSSSMIALMNVAKSCTVIADSGNKSHEELEVSWCPTILQCLAAATPYEIVSSGVVPAMLNCLKFERYPVTSPNLTGPYEQLVQRSIQLKPKLQSNTETQALQIGGNYAYQRKIDLSRYRIYAAPLVTFDQLRNWIVEKINTAPWYTDALENMEFVHDLTQTSHGILLLPPSENAASPEVDASEVKACFDTSAYPGGLFHWISTNGGREPKNRINPTLIRNLLRITTSDAKMNNRPLHLSRLLFSTEEPLADRTDAISGSTITVSTCGLADDIVPLMNQPWIFIDTKVMLEVSHYGVKVPVSASVWPHLQHWQLLVRYFLYITKPSSESPNSYWGSKGERIWAVNPQKIPYRFYQLVGLRNLAVQLEEGFLSENSPSEQCVRVDSPDNELRLQTVEFYGLLKSISLNDEAGVIKKTTAHLARFKPGVLVVPNFPHHSVQSFLENWPTTSQDGTEVNSRLSTPSPPLFLGLVLSPLENGLITVAWFEPVFVENLAECCACVVVHQSHQKFYEESRQPDQFIFASQVKKHAMSADTHFELALPEPQHPVLRNFLEKVLSEDELLEVVLDDSEKSQATRGSVTEVSSPILLSLHQSDSTASSPVDMLNKKAAEAIQALQQPAQSKCFTQAFFGPIIMSSPGEISTSQELPLKASCFLTQGLLSSFTHLPDVVSVCDGVNLSPPHEANFLSAPQGITVVTDGVTNIVALDAVIPGFIPPFDTRAGSQSQPSTTAFDPEGIQSQMKAKADKGKQNICLWLSPNGSDLNVDQPCGTGVIPSETLRYSNTKHDQSLFNYWTRELCVAEEFPGCGKPKRPYSPTSDNWQRVYTLNYALDVNEPSISNERLHWDDKESNLYAALENIPFFLSVSLTAIHFLLTTASSFLALILCIKFTDHILYIDLLRILHSIAYTSDSDKLAMHSFAEGTFSKPLPCPKEVFFSVRLMNKVQTFITNPWSLIQAAGKSITENEDSLTGGSKTDMITWCLKLMKQADFFFPFPTRIDFWRATSLGVSRSVVWLQQRQQAGVNSSVFGTTGSGSVARVLPFRYAGGGMGSHMNAKPRFSASDFGYLWGQSSLLNLGAQSEPNSDTIVNSTNVRDPKEKLKSSFRTNNLGASLNQPTGHINSFPYFTQSPLQVGATIPMAPITSSFYNYSSNLGALGRLQREVAKVPRPTASTSSKSAFWTTTRDFLIAHASRKQELEVGFIDEEGTGLGPTMEFYALLSAEFMRSCHGLWVADYSQREETISKLKEPEIDVVSENETPFDDPEEAVGRCETSCFLDETSVTDRRDGLPHHRSGDATYLSPKNGLFPSAWPANEMPNGTEEKFRLLGIALAKCLQVLTSFHVATMLFLTKDQRRMDLPLSFSFLRLLTSREKVCEHDRIPRLRSFREIYPEKGDFFLRCLEYLEIANSSALSPKDRQELEVKTFSARLEDLCLTMEFPAVTTSFGHTSFRLDDSYDWETPEPPILPKANVTDGQIVNFENLELYIRRSVDFAMNKGIKRQLEAFTGKVVPLKITAFPWDPLSLKQPSSFYVSDGFNSVFPIETLSIFTPNELDRLIMGEDTSLSPWKFDELLDAFEPVAGYVRQSLGFHMLLHVLSKFTGSERKAFVRFVTGSPNLPPGGFRNLYPRLKVAKKDARLFGPYPSVNTCMHYLKLPEYESEEQLKEKLLAATNQSGFYLN</sequence>
<feature type="compositionally biased region" description="Polar residues" evidence="5">
    <location>
        <begin position="719"/>
        <end position="740"/>
    </location>
</feature>
<evidence type="ECO:0000313" key="7">
    <source>
        <dbReference type="EMBL" id="VDD79300.1"/>
    </source>
</evidence>
<dbReference type="STRING" id="53468.A0A158QTU0"/>
<comment type="function">
    <text evidence="4">E3 ubiquitin-protein ligase which accepts ubiquitin from an E2 ubiquitin-conjugating enzyme in the form of a thioester and then directly transfers the ubiquitin to targeted substrates.</text>
</comment>
<reference evidence="7 8" key="1">
    <citation type="submission" date="2018-10" db="EMBL/GenBank/DDBJ databases">
        <authorList>
            <consortium name="Pathogen Informatics"/>
        </authorList>
    </citation>
    <scope>NUCLEOTIDE SEQUENCE [LARGE SCALE GENOMIC DNA]</scope>
</reference>
<comment type="catalytic activity">
    <reaction evidence="4">
        <text>S-ubiquitinyl-[E2 ubiquitin-conjugating enzyme]-L-cysteine + [acceptor protein]-L-lysine = [E2 ubiquitin-conjugating enzyme]-L-cysteine + N(6)-ubiquitinyl-[acceptor protein]-L-lysine.</text>
        <dbReference type="EC" id="2.3.2.26"/>
    </reaction>
</comment>
<keyword evidence="2 3" id="KW-0833">Ubl conjugation pathway</keyword>
<dbReference type="InterPro" id="IPR045322">
    <property type="entry name" value="HECTD1/TRIP12-like"/>
</dbReference>
<evidence type="ECO:0000256" key="3">
    <source>
        <dbReference type="PROSITE-ProRule" id="PRU00104"/>
    </source>
</evidence>
<dbReference type="OrthoDB" id="271273at2759"/>
<gene>
    <name evidence="7" type="ORF">MCOS_LOCUS5303</name>
</gene>
<feature type="active site" description="Glycyl thioester intermediate" evidence="3">
    <location>
        <position position="2647"/>
    </location>
</feature>
<evidence type="ECO:0000259" key="6">
    <source>
        <dbReference type="PROSITE" id="PS50237"/>
    </source>
</evidence>
<proteinExistence type="inferred from homology"/>
<dbReference type="Gene3D" id="1.25.40.20">
    <property type="entry name" value="Ankyrin repeat-containing domain"/>
    <property type="match status" value="1"/>
</dbReference>
<dbReference type="InterPro" id="IPR002110">
    <property type="entry name" value="Ankyrin_rpt"/>
</dbReference>
<dbReference type="SUPFAM" id="SSF48403">
    <property type="entry name" value="Ankyrin repeat"/>
    <property type="match status" value="1"/>
</dbReference>
<dbReference type="InterPro" id="IPR000569">
    <property type="entry name" value="HECT_dom"/>
</dbReference>
<dbReference type="InterPro" id="IPR035983">
    <property type="entry name" value="Hect_E3_ubiquitin_ligase"/>
</dbReference>
<dbReference type="Gene3D" id="3.30.2410.10">
    <property type="entry name" value="Hect, E3 ligase catalytic domain"/>
    <property type="match status" value="1"/>
</dbReference>
<dbReference type="GO" id="GO:0061630">
    <property type="term" value="F:ubiquitin protein ligase activity"/>
    <property type="evidence" value="ECO:0007669"/>
    <property type="project" value="UniProtKB-UniRule"/>
</dbReference>
<accession>A0A158QTU0</accession>
<evidence type="ECO:0000256" key="5">
    <source>
        <dbReference type="SAM" id="MobiDB-lite"/>
    </source>
</evidence>
<dbReference type="SMART" id="SM00119">
    <property type="entry name" value="HECTc"/>
    <property type="match status" value="1"/>
</dbReference>
<dbReference type="EMBL" id="UXSR01005189">
    <property type="protein sequence ID" value="VDD79300.1"/>
    <property type="molecule type" value="Genomic_DNA"/>
</dbReference>
<keyword evidence="1 4" id="KW-0808">Transferase</keyword>
<evidence type="ECO:0000313" key="8">
    <source>
        <dbReference type="Proteomes" id="UP000267029"/>
    </source>
</evidence>
<organism evidence="7 8">
    <name type="scientific">Mesocestoides corti</name>
    <name type="common">Flatworm</name>
    <dbReference type="NCBI Taxonomy" id="53468"/>
    <lineage>
        <taxon>Eukaryota</taxon>
        <taxon>Metazoa</taxon>
        <taxon>Spiralia</taxon>
        <taxon>Lophotrochozoa</taxon>
        <taxon>Platyhelminthes</taxon>
        <taxon>Cestoda</taxon>
        <taxon>Eucestoda</taxon>
        <taxon>Cyclophyllidea</taxon>
        <taxon>Mesocestoididae</taxon>
        <taxon>Mesocestoides</taxon>
    </lineage>
</organism>
<dbReference type="PANTHER" id="PTHR45670">
    <property type="entry name" value="E3 UBIQUITIN-PROTEIN LIGASE TRIP12"/>
    <property type="match status" value="1"/>
</dbReference>
<dbReference type="InterPro" id="IPR036770">
    <property type="entry name" value="Ankyrin_rpt-contain_sf"/>
</dbReference>
<dbReference type="PANTHER" id="PTHR45670:SF1">
    <property type="entry name" value="E3 UBIQUITIN-PROTEIN LIGASE HECTD1"/>
    <property type="match status" value="1"/>
</dbReference>
<dbReference type="PROSITE" id="PS50237">
    <property type="entry name" value="HECT"/>
    <property type="match status" value="1"/>
</dbReference>
<evidence type="ECO:0000256" key="2">
    <source>
        <dbReference type="ARBA" id="ARBA00022786"/>
    </source>
</evidence>
<comment type="pathway">
    <text evidence="4">Protein modification; protein ubiquitination.</text>
</comment>
<dbReference type="SUPFAM" id="SSF56204">
    <property type="entry name" value="Hect, E3 ligase catalytic domain"/>
    <property type="match status" value="1"/>
</dbReference>
<dbReference type="SMART" id="SM00248">
    <property type="entry name" value="ANK"/>
    <property type="match status" value="2"/>
</dbReference>
<dbReference type="GO" id="GO:0000209">
    <property type="term" value="P:protein polyubiquitination"/>
    <property type="evidence" value="ECO:0007669"/>
    <property type="project" value="TreeGrafter"/>
</dbReference>
<dbReference type="UniPathway" id="UPA00143"/>
<evidence type="ECO:0000256" key="4">
    <source>
        <dbReference type="RuleBase" id="RU369009"/>
    </source>
</evidence>
<dbReference type="Gene3D" id="3.90.1750.10">
    <property type="entry name" value="Hect, E3 ligase catalytic domains"/>
    <property type="match status" value="1"/>
</dbReference>
<feature type="compositionally biased region" description="Low complexity" evidence="5">
    <location>
        <begin position="741"/>
        <end position="750"/>
    </location>
</feature>
<evidence type="ECO:0000256" key="1">
    <source>
        <dbReference type="ARBA" id="ARBA00022679"/>
    </source>
</evidence>
<name>A0A158QTU0_MESCO</name>
<dbReference type="Proteomes" id="UP000267029">
    <property type="component" value="Unassembled WGS sequence"/>
</dbReference>
<dbReference type="EC" id="2.3.2.26" evidence="4"/>
<keyword evidence="8" id="KW-1185">Reference proteome</keyword>
<dbReference type="GO" id="GO:0043161">
    <property type="term" value="P:proteasome-mediated ubiquitin-dependent protein catabolic process"/>
    <property type="evidence" value="ECO:0007669"/>
    <property type="project" value="TreeGrafter"/>
</dbReference>
<feature type="domain" description="HECT" evidence="6">
    <location>
        <begin position="2533"/>
        <end position="2678"/>
    </location>
</feature>
<dbReference type="Pfam" id="PF00632">
    <property type="entry name" value="HECT"/>
    <property type="match status" value="1"/>
</dbReference>
<protein>
    <recommendedName>
        <fullName evidence="4">E3 ubiquitin-protein ligase</fullName>
        <ecNumber evidence="4">2.3.2.26</ecNumber>
    </recommendedName>
</protein>
<feature type="region of interest" description="Disordered" evidence="5">
    <location>
        <begin position="714"/>
        <end position="750"/>
    </location>
</feature>
<comment type="similarity">
    <text evidence="4">Belongs to the UPL family. K-HECT subfamily.</text>
</comment>